<name>A0A2B4R4T6_STYPI</name>
<dbReference type="SUPFAM" id="SSF48452">
    <property type="entry name" value="TPR-like"/>
    <property type="match status" value="1"/>
</dbReference>
<comment type="caution">
    <text evidence="3">The sequence shown here is derived from an EMBL/GenBank/DDBJ whole genome shotgun (WGS) entry which is preliminary data.</text>
</comment>
<dbReference type="EMBL" id="LSMT01002851">
    <property type="protein sequence ID" value="PFX11315.1"/>
    <property type="molecule type" value="Genomic_DNA"/>
</dbReference>
<sequence>MDRSLANNSLRVIYITITTAYKVINNYASEAKYLRELLHLYRDSNETVEKGSLHFRLAKILHTKNKIEEAKAFYGLAVNIMETNGDKQGEALCYVNLGALYHSIGEYDKCRKHLEKALALSIKNGYRQLEATSYGNLGALFQSLDKYDKARERQEKALTITKEIGHKEGEAASYGKLGTLFESLGNKLCELNHFAVHGSDERGEISLSPESANSCVLPREESYLLTMREISQIQLRAKLVVLGCCHSARGEIKTEGVIGIARAFLGSGARSGLASLWALEDEATDQFMIHFYEHLYRGKSVSKSLHRTRKWMRRNGFVKVTQWSPFLLIGDNVTFYFRNWPVSSAQPESQV</sequence>
<dbReference type="InterPro" id="IPR024983">
    <property type="entry name" value="CHAT_dom"/>
</dbReference>
<dbReference type="OrthoDB" id="5979705at2759"/>
<proteinExistence type="predicted"/>
<evidence type="ECO:0000313" key="3">
    <source>
        <dbReference type="EMBL" id="PFX11315.1"/>
    </source>
</evidence>
<dbReference type="Pfam" id="PF13424">
    <property type="entry name" value="TPR_12"/>
    <property type="match status" value="1"/>
</dbReference>
<dbReference type="Pfam" id="PF13181">
    <property type="entry name" value="TPR_8"/>
    <property type="match status" value="1"/>
</dbReference>
<dbReference type="SMART" id="SM00028">
    <property type="entry name" value="TPR"/>
    <property type="match status" value="3"/>
</dbReference>
<protein>
    <submittedName>
        <fullName evidence="3">Tetratricopeptide repeat protein 28</fullName>
    </submittedName>
</protein>
<evidence type="ECO:0000256" key="1">
    <source>
        <dbReference type="PROSITE-ProRule" id="PRU00339"/>
    </source>
</evidence>
<dbReference type="Proteomes" id="UP000225706">
    <property type="component" value="Unassembled WGS sequence"/>
</dbReference>
<keyword evidence="4" id="KW-1185">Reference proteome</keyword>
<dbReference type="PANTHER" id="PTHR10098">
    <property type="entry name" value="RAPSYN-RELATED"/>
    <property type="match status" value="1"/>
</dbReference>
<dbReference type="InterPro" id="IPR011990">
    <property type="entry name" value="TPR-like_helical_dom_sf"/>
</dbReference>
<feature type="repeat" description="TPR" evidence="1">
    <location>
        <begin position="91"/>
        <end position="124"/>
    </location>
</feature>
<accession>A0A2B4R4T6</accession>
<evidence type="ECO:0000313" key="4">
    <source>
        <dbReference type="Proteomes" id="UP000225706"/>
    </source>
</evidence>
<dbReference type="Pfam" id="PF12770">
    <property type="entry name" value="CHAT"/>
    <property type="match status" value="1"/>
</dbReference>
<gene>
    <name evidence="3" type="primary">TTC28</name>
    <name evidence="3" type="ORF">AWC38_SpisGene25028</name>
</gene>
<evidence type="ECO:0000259" key="2">
    <source>
        <dbReference type="Pfam" id="PF12770"/>
    </source>
</evidence>
<organism evidence="3 4">
    <name type="scientific">Stylophora pistillata</name>
    <name type="common">Smooth cauliflower coral</name>
    <dbReference type="NCBI Taxonomy" id="50429"/>
    <lineage>
        <taxon>Eukaryota</taxon>
        <taxon>Metazoa</taxon>
        <taxon>Cnidaria</taxon>
        <taxon>Anthozoa</taxon>
        <taxon>Hexacorallia</taxon>
        <taxon>Scleractinia</taxon>
        <taxon>Astrocoeniina</taxon>
        <taxon>Pocilloporidae</taxon>
        <taxon>Stylophora</taxon>
    </lineage>
</organism>
<dbReference type="PANTHER" id="PTHR10098:SF108">
    <property type="entry name" value="TETRATRICOPEPTIDE REPEAT PROTEIN 28"/>
    <property type="match status" value="1"/>
</dbReference>
<reference evidence="4" key="1">
    <citation type="journal article" date="2017" name="bioRxiv">
        <title>Comparative analysis of the genomes of Stylophora pistillata and Acropora digitifera provides evidence for extensive differences between species of corals.</title>
        <authorList>
            <person name="Voolstra C.R."/>
            <person name="Li Y."/>
            <person name="Liew Y.J."/>
            <person name="Baumgarten S."/>
            <person name="Zoccola D."/>
            <person name="Flot J.-F."/>
            <person name="Tambutte S."/>
            <person name="Allemand D."/>
            <person name="Aranda M."/>
        </authorList>
    </citation>
    <scope>NUCLEOTIDE SEQUENCE [LARGE SCALE GENOMIC DNA]</scope>
</reference>
<dbReference type="Gene3D" id="1.25.40.10">
    <property type="entry name" value="Tetratricopeptide repeat domain"/>
    <property type="match status" value="1"/>
</dbReference>
<dbReference type="AlphaFoldDB" id="A0A2B4R4T6"/>
<dbReference type="PROSITE" id="PS50005">
    <property type="entry name" value="TPR"/>
    <property type="match status" value="2"/>
</dbReference>
<feature type="domain" description="CHAT" evidence="2">
    <location>
        <begin position="187"/>
        <end position="331"/>
    </location>
</feature>
<dbReference type="InterPro" id="IPR019734">
    <property type="entry name" value="TPR_rpt"/>
</dbReference>
<keyword evidence="1" id="KW-0802">TPR repeat</keyword>
<feature type="repeat" description="TPR" evidence="1">
    <location>
        <begin position="131"/>
        <end position="164"/>
    </location>
</feature>